<reference evidence="11 12" key="1">
    <citation type="journal article" date="2018" name="Nat. Ecol. Evol.">
        <title>Pezizomycetes genomes reveal the molecular basis of ectomycorrhizal truffle lifestyle.</title>
        <authorList>
            <person name="Murat C."/>
            <person name="Payen T."/>
            <person name="Noel B."/>
            <person name="Kuo A."/>
            <person name="Morin E."/>
            <person name="Chen J."/>
            <person name="Kohler A."/>
            <person name="Krizsan K."/>
            <person name="Balestrini R."/>
            <person name="Da Silva C."/>
            <person name="Montanini B."/>
            <person name="Hainaut M."/>
            <person name="Levati E."/>
            <person name="Barry K.W."/>
            <person name="Belfiori B."/>
            <person name="Cichocki N."/>
            <person name="Clum A."/>
            <person name="Dockter R.B."/>
            <person name="Fauchery L."/>
            <person name="Guy J."/>
            <person name="Iotti M."/>
            <person name="Le Tacon F."/>
            <person name="Lindquist E.A."/>
            <person name="Lipzen A."/>
            <person name="Malagnac F."/>
            <person name="Mello A."/>
            <person name="Molinier V."/>
            <person name="Miyauchi S."/>
            <person name="Poulain J."/>
            <person name="Riccioni C."/>
            <person name="Rubini A."/>
            <person name="Sitrit Y."/>
            <person name="Splivallo R."/>
            <person name="Traeger S."/>
            <person name="Wang M."/>
            <person name="Zifcakova L."/>
            <person name="Wipf D."/>
            <person name="Zambonelli A."/>
            <person name="Paolocci F."/>
            <person name="Nowrousian M."/>
            <person name="Ottonello S."/>
            <person name="Baldrian P."/>
            <person name="Spatafora J.W."/>
            <person name="Henrissat B."/>
            <person name="Nagy L.G."/>
            <person name="Aury J.M."/>
            <person name="Wincker P."/>
            <person name="Grigoriev I.V."/>
            <person name="Bonfante P."/>
            <person name="Martin F.M."/>
        </authorList>
    </citation>
    <scope>NUCLEOTIDE SEQUENCE [LARGE SCALE GENOMIC DNA]</scope>
    <source>
        <strain evidence="11 12">ATCC MYA-4762</strain>
    </source>
</reference>
<dbReference type="EMBL" id="ML121541">
    <property type="protein sequence ID" value="RPB24610.1"/>
    <property type="molecule type" value="Genomic_DNA"/>
</dbReference>
<feature type="domain" description="CobW C-terminal" evidence="10">
    <location>
        <begin position="334"/>
        <end position="401"/>
    </location>
</feature>
<dbReference type="FunCoup" id="A0A3N4LP28">
    <property type="interactions" value="298"/>
</dbReference>
<protein>
    <submittedName>
        <fullName evidence="11">CobW-domain-containing protein</fullName>
    </submittedName>
</protein>
<dbReference type="Gene3D" id="3.30.1220.10">
    <property type="entry name" value="CobW-like, C-terminal domain"/>
    <property type="match status" value="1"/>
</dbReference>
<accession>A0A3N4LP28</accession>
<dbReference type="PANTHER" id="PTHR13748:SF31">
    <property type="entry name" value="ZINC-REGULATED GTPASE METALLOPROTEIN ACTIVATOR 1A-RELATED"/>
    <property type="match status" value="1"/>
</dbReference>
<organism evidence="11 12">
    <name type="scientific">Terfezia boudieri ATCC MYA-4762</name>
    <dbReference type="NCBI Taxonomy" id="1051890"/>
    <lineage>
        <taxon>Eukaryota</taxon>
        <taxon>Fungi</taxon>
        <taxon>Dikarya</taxon>
        <taxon>Ascomycota</taxon>
        <taxon>Pezizomycotina</taxon>
        <taxon>Pezizomycetes</taxon>
        <taxon>Pezizales</taxon>
        <taxon>Pezizaceae</taxon>
        <taxon>Terfezia</taxon>
    </lineage>
</organism>
<keyword evidence="1" id="KW-0547">Nucleotide-binding</keyword>
<keyword evidence="4" id="KW-0342">GTP-binding</keyword>
<evidence type="ECO:0000313" key="11">
    <source>
        <dbReference type="EMBL" id="RPB24610.1"/>
    </source>
</evidence>
<evidence type="ECO:0000256" key="6">
    <source>
        <dbReference type="ARBA" id="ARBA00034320"/>
    </source>
</evidence>
<dbReference type="Pfam" id="PF02492">
    <property type="entry name" value="cobW"/>
    <property type="match status" value="1"/>
</dbReference>
<dbReference type="InParanoid" id="A0A3N4LP28"/>
<keyword evidence="8" id="KW-0472">Membrane</keyword>
<feature type="domain" description="CobW/HypB/UreG nucleotide-binding" evidence="9">
    <location>
        <begin position="43"/>
        <end position="249"/>
    </location>
</feature>
<dbReference type="InterPro" id="IPR003495">
    <property type="entry name" value="CobW/HypB/UreG_nucleotide-bd"/>
</dbReference>
<dbReference type="CDD" id="cd03112">
    <property type="entry name" value="CobW-like"/>
    <property type="match status" value="1"/>
</dbReference>
<dbReference type="OrthoDB" id="258627at2759"/>
<dbReference type="InterPro" id="IPR036627">
    <property type="entry name" value="CobW-likC_sf"/>
</dbReference>
<keyword evidence="2" id="KW-0378">Hydrolase</keyword>
<sequence>MTLKASSNMSDDDEIPTLVSADTEANAVGLATAPEEDETPKVPITIVTGYLGAGKSTLLNYILTEQHSKKIAVIITLFAITQSLVIPLIVGLLAVDIEKEITISKEDGTQVEEWLELGNGCLCCSVKDNGVAAIENLMERRGKFDYILLETTGLANPGNIAPLFWLDDGLGSTIYLDGIVTIVDASNILRSLDEKADTDSENCEDTATTAHLQISHADVVLINKADLVTPEQLYQVNNRIVAINGLAKVFITERGVLGRQNLEEWLLDLKAYKDVGNLSVEAKNMLGSTVDPTISTVAAHIDSRLNAMQMALLDAWLRSILWEDVVPLPNGRQCETPAIHRLKGRVVREDGSVMLIQGVREVFEIFSVTGQGVEVVRDNVSGKIVLIGRKLDWANIDESLRWFVLEGNGDAATSLYHRAQQSLLVGSSDTTQALR</sequence>
<keyword evidence="3" id="KW-0862">Zinc</keyword>
<dbReference type="GO" id="GO:0016787">
    <property type="term" value="F:hydrolase activity"/>
    <property type="evidence" value="ECO:0007669"/>
    <property type="project" value="UniProtKB-KW"/>
</dbReference>
<feature type="transmembrane region" description="Helical" evidence="8">
    <location>
        <begin position="71"/>
        <end position="95"/>
    </location>
</feature>
<dbReference type="Pfam" id="PF07683">
    <property type="entry name" value="CobW_C"/>
    <property type="match status" value="1"/>
</dbReference>
<dbReference type="InterPro" id="IPR051316">
    <property type="entry name" value="Zinc-reg_GTPase_activator"/>
</dbReference>
<dbReference type="GO" id="GO:0005737">
    <property type="term" value="C:cytoplasm"/>
    <property type="evidence" value="ECO:0007669"/>
    <property type="project" value="TreeGrafter"/>
</dbReference>
<proteinExistence type="inferred from homology"/>
<dbReference type="Gene3D" id="3.40.50.300">
    <property type="entry name" value="P-loop containing nucleotide triphosphate hydrolases"/>
    <property type="match status" value="1"/>
</dbReference>
<dbReference type="PANTHER" id="PTHR13748">
    <property type="entry name" value="COBW-RELATED"/>
    <property type="match status" value="1"/>
</dbReference>
<comment type="catalytic activity">
    <reaction evidence="7">
        <text>GTP + H2O = GDP + phosphate + H(+)</text>
        <dbReference type="Rhea" id="RHEA:19669"/>
        <dbReference type="ChEBI" id="CHEBI:15377"/>
        <dbReference type="ChEBI" id="CHEBI:15378"/>
        <dbReference type="ChEBI" id="CHEBI:37565"/>
        <dbReference type="ChEBI" id="CHEBI:43474"/>
        <dbReference type="ChEBI" id="CHEBI:58189"/>
    </reaction>
    <physiologicalReaction direction="left-to-right" evidence="7">
        <dbReference type="Rhea" id="RHEA:19670"/>
    </physiologicalReaction>
</comment>
<keyword evidence="8" id="KW-1133">Transmembrane helix</keyword>
<evidence type="ECO:0000256" key="5">
    <source>
        <dbReference type="ARBA" id="ARBA00023186"/>
    </source>
</evidence>
<dbReference type="InterPro" id="IPR027417">
    <property type="entry name" value="P-loop_NTPase"/>
</dbReference>
<name>A0A3N4LP28_9PEZI</name>
<evidence type="ECO:0000256" key="4">
    <source>
        <dbReference type="ARBA" id="ARBA00023134"/>
    </source>
</evidence>
<keyword evidence="8" id="KW-0812">Transmembrane</keyword>
<dbReference type="InterPro" id="IPR011629">
    <property type="entry name" value="CobW-like_C"/>
</dbReference>
<evidence type="ECO:0000256" key="7">
    <source>
        <dbReference type="ARBA" id="ARBA00049117"/>
    </source>
</evidence>
<keyword evidence="5" id="KW-0143">Chaperone</keyword>
<comment type="similarity">
    <text evidence="6">Belongs to the SIMIBI class G3E GTPase family. ZNG1 subfamily.</text>
</comment>
<gene>
    <name evidence="11" type="ORF">L211DRAFT_848913</name>
</gene>
<evidence type="ECO:0000256" key="8">
    <source>
        <dbReference type="SAM" id="Phobius"/>
    </source>
</evidence>
<evidence type="ECO:0000256" key="1">
    <source>
        <dbReference type="ARBA" id="ARBA00022741"/>
    </source>
</evidence>
<evidence type="ECO:0000259" key="9">
    <source>
        <dbReference type="Pfam" id="PF02492"/>
    </source>
</evidence>
<keyword evidence="12" id="KW-1185">Reference proteome</keyword>
<evidence type="ECO:0000256" key="3">
    <source>
        <dbReference type="ARBA" id="ARBA00022833"/>
    </source>
</evidence>
<dbReference type="AlphaFoldDB" id="A0A3N4LP28"/>
<dbReference type="SUPFAM" id="SSF90002">
    <property type="entry name" value="Hypothetical protein YjiA, C-terminal domain"/>
    <property type="match status" value="1"/>
</dbReference>
<dbReference type="Proteomes" id="UP000267821">
    <property type="component" value="Unassembled WGS sequence"/>
</dbReference>
<evidence type="ECO:0000313" key="12">
    <source>
        <dbReference type="Proteomes" id="UP000267821"/>
    </source>
</evidence>
<dbReference type="SUPFAM" id="SSF52540">
    <property type="entry name" value="P-loop containing nucleoside triphosphate hydrolases"/>
    <property type="match status" value="1"/>
</dbReference>
<evidence type="ECO:0000259" key="10">
    <source>
        <dbReference type="Pfam" id="PF07683"/>
    </source>
</evidence>
<evidence type="ECO:0000256" key="2">
    <source>
        <dbReference type="ARBA" id="ARBA00022801"/>
    </source>
</evidence>
<dbReference type="GO" id="GO:0005525">
    <property type="term" value="F:GTP binding"/>
    <property type="evidence" value="ECO:0007669"/>
    <property type="project" value="UniProtKB-KW"/>
</dbReference>
<dbReference type="STRING" id="1051890.A0A3N4LP28"/>